<keyword evidence="1" id="KW-0472">Membrane</keyword>
<dbReference type="STRING" id="1801756.A3C67_03330"/>
<dbReference type="EMBL" id="MFUG01000007">
    <property type="protein sequence ID" value="OGI76218.1"/>
    <property type="molecule type" value="Genomic_DNA"/>
</dbReference>
<proteinExistence type="predicted"/>
<organism evidence="2 3">
    <name type="scientific">Candidatus Nomurabacteria bacterium RIFCSPHIGHO2_02_FULL_42_19</name>
    <dbReference type="NCBI Taxonomy" id="1801756"/>
    <lineage>
        <taxon>Bacteria</taxon>
        <taxon>Candidatus Nomuraibacteriota</taxon>
    </lineage>
</organism>
<gene>
    <name evidence="2" type="ORF">A3C67_03330</name>
</gene>
<protein>
    <recommendedName>
        <fullName evidence="4">Serine protease</fullName>
    </recommendedName>
</protein>
<feature type="transmembrane region" description="Helical" evidence="1">
    <location>
        <begin position="12"/>
        <end position="34"/>
    </location>
</feature>
<keyword evidence="1" id="KW-0812">Transmembrane</keyword>
<keyword evidence="1" id="KW-1133">Transmembrane helix</keyword>
<evidence type="ECO:0000256" key="1">
    <source>
        <dbReference type="SAM" id="Phobius"/>
    </source>
</evidence>
<evidence type="ECO:0008006" key="4">
    <source>
        <dbReference type="Google" id="ProtNLM"/>
    </source>
</evidence>
<dbReference type="Proteomes" id="UP000179275">
    <property type="component" value="Unassembled WGS sequence"/>
</dbReference>
<evidence type="ECO:0000313" key="3">
    <source>
        <dbReference type="Proteomes" id="UP000179275"/>
    </source>
</evidence>
<dbReference type="AlphaFoldDB" id="A0A1F6W2Q0"/>
<dbReference type="InterPro" id="IPR009003">
    <property type="entry name" value="Peptidase_S1_PA"/>
</dbReference>
<name>A0A1F6W2Q0_9BACT</name>
<sequence>MDIKDLNKSQLILLAILLSFITSIATGIVTVTLMQQAPDSVTVPINRIIKQTVEKIQQVEGKTTVNTVVIKEEDLVVDAIAKNQSTVFALSKEIIDLNNQNAEVSAGRGFAVSEGGIIVADSTLVGGKGVYYVSNASGKFNAQFISLDEAGFSYLQIGTPLDEKNVLSFTLPVPGDVSKMKIGQKIIVMGNAISSFIFDGDKELKINVPKSSAGGLVVNLDGEALGIALSSETKPFTSIDVINESLKQLTITN</sequence>
<evidence type="ECO:0000313" key="2">
    <source>
        <dbReference type="EMBL" id="OGI76218.1"/>
    </source>
</evidence>
<dbReference type="SUPFAM" id="SSF50494">
    <property type="entry name" value="Trypsin-like serine proteases"/>
    <property type="match status" value="1"/>
</dbReference>
<accession>A0A1F6W2Q0</accession>
<reference evidence="2 3" key="1">
    <citation type="journal article" date="2016" name="Nat. Commun.">
        <title>Thousands of microbial genomes shed light on interconnected biogeochemical processes in an aquifer system.</title>
        <authorList>
            <person name="Anantharaman K."/>
            <person name="Brown C.T."/>
            <person name="Hug L.A."/>
            <person name="Sharon I."/>
            <person name="Castelle C.J."/>
            <person name="Probst A.J."/>
            <person name="Thomas B.C."/>
            <person name="Singh A."/>
            <person name="Wilkins M.J."/>
            <person name="Karaoz U."/>
            <person name="Brodie E.L."/>
            <person name="Williams K.H."/>
            <person name="Hubbard S.S."/>
            <person name="Banfield J.F."/>
        </authorList>
    </citation>
    <scope>NUCLEOTIDE SEQUENCE [LARGE SCALE GENOMIC DNA]</scope>
</reference>
<comment type="caution">
    <text evidence="2">The sequence shown here is derived from an EMBL/GenBank/DDBJ whole genome shotgun (WGS) entry which is preliminary data.</text>
</comment>